<protein>
    <submittedName>
        <fullName evidence="2">Class I SAM-dependent DNA methyltransferase</fullName>
    </submittedName>
</protein>
<dbReference type="Gene3D" id="3.40.50.150">
    <property type="entry name" value="Vaccinia Virus protein VP39"/>
    <property type="match status" value="1"/>
</dbReference>
<dbReference type="CDD" id="cd02440">
    <property type="entry name" value="AdoMet_MTases"/>
    <property type="match status" value="1"/>
</dbReference>
<comment type="caution">
    <text evidence="2">The sequence shown here is derived from an EMBL/GenBank/DDBJ whole genome shotgun (WGS) entry which is preliminary data.</text>
</comment>
<feature type="domain" description="Methyltransferase type 11" evidence="1">
    <location>
        <begin position="56"/>
        <end position="146"/>
    </location>
</feature>
<reference evidence="3" key="1">
    <citation type="journal article" date="2019" name="Int. J. Syst. Evol. Microbiol.">
        <title>The Global Catalogue of Microorganisms (GCM) 10K type strain sequencing project: providing services to taxonomists for standard genome sequencing and annotation.</title>
        <authorList>
            <consortium name="The Broad Institute Genomics Platform"/>
            <consortium name="The Broad Institute Genome Sequencing Center for Infectious Disease"/>
            <person name="Wu L."/>
            <person name="Ma J."/>
        </authorList>
    </citation>
    <scope>NUCLEOTIDE SEQUENCE [LARGE SCALE GENOMIC DNA]</scope>
    <source>
        <strain evidence="3">CCUG 56401</strain>
    </source>
</reference>
<name>A0ABW3FZJ4_9PSEU</name>
<sequence length="232" mass="25805">MEFSDFDNRGYRTVDVRTGYGEWVASYERTVEDVMDIGLLERLREPSWAAVRRAADLGCGTGRTGAWLRGRGVPAVDGVDLTPEMLELARRRGDHDRLVTADVTDTGLPESAYDLVISSLVDEHLPDLHPLYREAARLAAPGAAFVLVTFHPHFIMTAGMPTHYTRGSGEPVAIDTHVHLISDHVAAGLAAGWRLVELHEGVIDDAWLAVKPKWERFRNHPISAAYVWRKDS</sequence>
<dbReference type="SUPFAM" id="SSF53335">
    <property type="entry name" value="S-adenosyl-L-methionine-dependent methyltransferases"/>
    <property type="match status" value="1"/>
</dbReference>
<gene>
    <name evidence="2" type="ORF">ACFQ16_21405</name>
</gene>
<dbReference type="EMBL" id="JBHTIW010000020">
    <property type="protein sequence ID" value="MFD0922310.1"/>
    <property type="molecule type" value="Genomic_DNA"/>
</dbReference>
<dbReference type="RefSeq" id="WP_345601675.1">
    <property type="nucleotide sequence ID" value="NZ_BAABLT010000045.1"/>
</dbReference>
<accession>A0ABW3FZJ4</accession>
<evidence type="ECO:0000313" key="2">
    <source>
        <dbReference type="EMBL" id="MFD0922310.1"/>
    </source>
</evidence>
<evidence type="ECO:0000313" key="3">
    <source>
        <dbReference type="Proteomes" id="UP001597018"/>
    </source>
</evidence>
<keyword evidence="2" id="KW-0489">Methyltransferase</keyword>
<dbReference type="GO" id="GO:0032259">
    <property type="term" value="P:methylation"/>
    <property type="evidence" value="ECO:0007669"/>
    <property type="project" value="UniProtKB-KW"/>
</dbReference>
<dbReference type="Pfam" id="PF08241">
    <property type="entry name" value="Methyltransf_11"/>
    <property type="match status" value="1"/>
</dbReference>
<proteinExistence type="predicted"/>
<dbReference type="InterPro" id="IPR013216">
    <property type="entry name" value="Methyltransf_11"/>
</dbReference>
<dbReference type="InterPro" id="IPR029063">
    <property type="entry name" value="SAM-dependent_MTases_sf"/>
</dbReference>
<keyword evidence="3" id="KW-1185">Reference proteome</keyword>
<organism evidence="2 3">
    <name type="scientific">Saccharopolyspora rosea</name>
    <dbReference type="NCBI Taxonomy" id="524884"/>
    <lineage>
        <taxon>Bacteria</taxon>
        <taxon>Bacillati</taxon>
        <taxon>Actinomycetota</taxon>
        <taxon>Actinomycetes</taxon>
        <taxon>Pseudonocardiales</taxon>
        <taxon>Pseudonocardiaceae</taxon>
        <taxon>Saccharopolyspora</taxon>
    </lineage>
</organism>
<dbReference type="Proteomes" id="UP001597018">
    <property type="component" value="Unassembled WGS sequence"/>
</dbReference>
<keyword evidence="2" id="KW-0808">Transferase</keyword>
<evidence type="ECO:0000259" key="1">
    <source>
        <dbReference type="Pfam" id="PF08241"/>
    </source>
</evidence>
<dbReference type="PANTHER" id="PTHR43861">
    <property type="entry name" value="TRANS-ACONITATE 2-METHYLTRANSFERASE-RELATED"/>
    <property type="match status" value="1"/>
</dbReference>
<dbReference type="GO" id="GO:0008168">
    <property type="term" value="F:methyltransferase activity"/>
    <property type="evidence" value="ECO:0007669"/>
    <property type="project" value="UniProtKB-KW"/>
</dbReference>